<gene>
    <name evidence="5" type="ORF">D7I47_05535</name>
</gene>
<dbReference type="SMART" id="SM00420">
    <property type="entry name" value="HTH_DEOR"/>
    <property type="match status" value="1"/>
</dbReference>
<dbReference type="KEGG" id="lyd:D7I47_05535"/>
<dbReference type="InterPro" id="IPR057727">
    <property type="entry name" value="WCX_dom"/>
</dbReference>
<dbReference type="Pfam" id="PF13280">
    <property type="entry name" value="WYL"/>
    <property type="match status" value="1"/>
</dbReference>
<dbReference type="InterPro" id="IPR051534">
    <property type="entry name" value="CBASS_pafABC_assoc_protein"/>
</dbReference>
<dbReference type="RefSeq" id="WP_120762117.1">
    <property type="nucleotide sequence ID" value="NZ_CP032630.1"/>
</dbReference>
<dbReference type="PANTHER" id="PTHR34580">
    <property type="match status" value="1"/>
</dbReference>
<dbReference type="PANTHER" id="PTHR34580:SF3">
    <property type="entry name" value="PROTEIN PAFB"/>
    <property type="match status" value="1"/>
</dbReference>
<dbReference type="InterPro" id="IPR036390">
    <property type="entry name" value="WH_DNA-bd_sf"/>
</dbReference>
<dbReference type="Pfam" id="PF25583">
    <property type="entry name" value="WCX"/>
    <property type="match status" value="1"/>
</dbReference>
<dbReference type="GO" id="GO:0003700">
    <property type="term" value="F:DNA-binding transcription factor activity"/>
    <property type="evidence" value="ECO:0007669"/>
    <property type="project" value="InterPro"/>
</dbReference>
<dbReference type="InterPro" id="IPR001034">
    <property type="entry name" value="DeoR_HTH"/>
</dbReference>
<evidence type="ECO:0000259" key="4">
    <source>
        <dbReference type="PROSITE" id="PS51000"/>
    </source>
</evidence>
<organism evidence="5 6">
    <name type="scientific">Protaetiibacter intestinalis</name>
    <dbReference type="NCBI Taxonomy" id="2419774"/>
    <lineage>
        <taxon>Bacteria</taxon>
        <taxon>Bacillati</taxon>
        <taxon>Actinomycetota</taxon>
        <taxon>Actinomycetes</taxon>
        <taxon>Micrococcales</taxon>
        <taxon>Microbacteriaceae</taxon>
        <taxon>Protaetiibacter</taxon>
    </lineage>
</organism>
<dbReference type="Proteomes" id="UP000278886">
    <property type="component" value="Chromosome"/>
</dbReference>
<dbReference type="InterPro" id="IPR018356">
    <property type="entry name" value="Tscrpt_reg_HTH_DeoR_CS"/>
</dbReference>
<proteinExistence type="predicted"/>
<accession>A0A387B7P3</accession>
<dbReference type="PROSITE" id="PS51000">
    <property type="entry name" value="HTH_DEOR_2"/>
    <property type="match status" value="1"/>
</dbReference>
<dbReference type="AlphaFoldDB" id="A0A387B7P3"/>
<keyword evidence="2" id="KW-0238">DNA-binding</keyword>
<dbReference type="EMBL" id="CP032630">
    <property type="protein sequence ID" value="AYF97768.1"/>
    <property type="molecule type" value="Genomic_DNA"/>
</dbReference>
<dbReference type="Gene3D" id="1.10.10.10">
    <property type="entry name" value="Winged helix-like DNA-binding domain superfamily/Winged helix DNA-binding domain"/>
    <property type="match status" value="1"/>
</dbReference>
<evidence type="ECO:0000256" key="3">
    <source>
        <dbReference type="ARBA" id="ARBA00023163"/>
    </source>
</evidence>
<dbReference type="PROSITE" id="PS52050">
    <property type="entry name" value="WYL"/>
    <property type="match status" value="1"/>
</dbReference>
<dbReference type="Pfam" id="PF08279">
    <property type="entry name" value="HTH_11"/>
    <property type="match status" value="1"/>
</dbReference>
<dbReference type="GO" id="GO:0003677">
    <property type="term" value="F:DNA binding"/>
    <property type="evidence" value="ECO:0007669"/>
    <property type="project" value="UniProtKB-KW"/>
</dbReference>
<keyword evidence="1" id="KW-0805">Transcription regulation</keyword>
<dbReference type="InterPro" id="IPR036388">
    <property type="entry name" value="WH-like_DNA-bd_sf"/>
</dbReference>
<evidence type="ECO:0000256" key="2">
    <source>
        <dbReference type="ARBA" id="ARBA00023125"/>
    </source>
</evidence>
<protein>
    <submittedName>
        <fullName evidence="5">WYL domain-containing protein</fullName>
    </submittedName>
</protein>
<dbReference type="PIRSF" id="PIRSF016838">
    <property type="entry name" value="PafC"/>
    <property type="match status" value="1"/>
</dbReference>
<reference evidence="6" key="1">
    <citation type="submission" date="2018-09" db="EMBL/GenBank/DDBJ databases">
        <title>Genome sequencing of strain 2DFWR-13.</title>
        <authorList>
            <person name="Heo J."/>
            <person name="Kim S.-J."/>
            <person name="Kwon S.-W."/>
        </authorList>
    </citation>
    <scope>NUCLEOTIDE SEQUENCE [LARGE SCALE GENOMIC DNA]</scope>
    <source>
        <strain evidence="6">2DFWR-13</strain>
    </source>
</reference>
<sequence>MQQAVRAFALLEVLQSGGTHPVSRLRERLGASERTIRRDIELLLEAGVPIEAVRGRHGGYRVTPGYRTPSLLFTDEEALTTVVGLLLAGEAGLLSDADGAAASAAAKLRRALPAALRRRVDAVLGSVTATGAGREPTPAATRTVLDLADAVRERRAVQLAYARADGVRVDRLVHPYGVVAHDAHWYLVAGVEGVAEPRVFRVDRILRHRLRRAVFRGPAEFDIRGFLLASLASVPRAHVVRVRVDAGLDAVLRRFPPGAATVETADDGWLRIELRAERLDWVAAAIAGLDRPFVIEQPDELRDEVRALAARLVSSLADRSVSRLKPEV</sequence>
<dbReference type="OrthoDB" id="8555652at2"/>
<dbReference type="PROSITE" id="PS00894">
    <property type="entry name" value="HTH_DEOR_1"/>
    <property type="match status" value="1"/>
</dbReference>
<keyword evidence="3" id="KW-0804">Transcription</keyword>
<feature type="domain" description="HTH deoR-type" evidence="4">
    <location>
        <begin position="3"/>
        <end position="62"/>
    </location>
</feature>
<dbReference type="SUPFAM" id="SSF46785">
    <property type="entry name" value="Winged helix' DNA-binding domain"/>
    <property type="match status" value="1"/>
</dbReference>
<name>A0A387B7P3_9MICO</name>
<dbReference type="InterPro" id="IPR013196">
    <property type="entry name" value="HTH_11"/>
</dbReference>
<dbReference type="InterPro" id="IPR026881">
    <property type="entry name" value="WYL_dom"/>
</dbReference>
<dbReference type="InterPro" id="IPR028349">
    <property type="entry name" value="PafC-like"/>
</dbReference>
<keyword evidence="6" id="KW-1185">Reference proteome</keyword>
<evidence type="ECO:0000313" key="6">
    <source>
        <dbReference type="Proteomes" id="UP000278886"/>
    </source>
</evidence>
<evidence type="ECO:0000313" key="5">
    <source>
        <dbReference type="EMBL" id="AYF97768.1"/>
    </source>
</evidence>
<evidence type="ECO:0000256" key="1">
    <source>
        <dbReference type="ARBA" id="ARBA00023015"/>
    </source>
</evidence>